<dbReference type="EMBL" id="CP036281">
    <property type="protein sequence ID" value="QDU80973.1"/>
    <property type="molecule type" value="Genomic_DNA"/>
</dbReference>
<reference evidence="5 6" key="1">
    <citation type="submission" date="2019-02" db="EMBL/GenBank/DDBJ databases">
        <title>Deep-cultivation of Planctomycetes and their phenomic and genomic characterization uncovers novel biology.</title>
        <authorList>
            <person name="Wiegand S."/>
            <person name="Jogler M."/>
            <person name="Boedeker C."/>
            <person name="Pinto D."/>
            <person name="Vollmers J."/>
            <person name="Rivas-Marin E."/>
            <person name="Kohn T."/>
            <person name="Peeters S.H."/>
            <person name="Heuer A."/>
            <person name="Rast P."/>
            <person name="Oberbeckmann S."/>
            <person name="Bunk B."/>
            <person name="Jeske O."/>
            <person name="Meyerdierks A."/>
            <person name="Storesund J.E."/>
            <person name="Kallscheuer N."/>
            <person name="Luecker S."/>
            <person name="Lage O.M."/>
            <person name="Pohl T."/>
            <person name="Merkel B.J."/>
            <person name="Hornburger P."/>
            <person name="Mueller R.-W."/>
            <person name="Bruemmer F."/>
            <person name="Labrenz M."/>
            <person name="Spormann A.M."/>
            <person name="Op den Camp H."/>
            <person name="Overmann J."/>
            <person name="Amann R."/>
            <person name="Jetten M.S.M."/>
            <person name="Mascher T."/>
            <person name="Medema M.H."/>
            <person name="Devos D.P."/>
            <person name="Kaster A.-K."/>
            <person name="Ovreas L."/>
            <person name="Rohde M."/>
            <person name="Galperin M.Y."/>
            <person name="Jogler C."/>
        </authorList>
    </citation>
    <scope>NUCLEOTIDE SEQUENCE [LARGE SCALE GENOMIC DNA]</scope>
    <source>
        <strain evidence="5 6">Pla110</strain>
    </source>
</reference>
<dbReference type="Gene3D" id="3.40.50.1820">
    <property type="entry name" value="alpha/beta hydrolase"/>
    <property type="match status" value="1"/>
</dbReference>
<feature type="chain" id="PRO_5021788615" evidence="3">
    <location>
        <begin position="20"/>
        <end position="308"/>
    </location>
</feature>
<dbReference type="InterPro" id="IPR049492">
    <property type="entry name" value="BD-FAE-like_dom"/>
</dbReference>
<keyword evidence="2" id="KW-0378">Hydrolase</keyword>
<comment type="similarity">
    <text evidence="1">Belongs to the 'GDXG' lipolytic enzyme family.</text>
</comment>
<dbReference type="Proteomes" id="UP000317178">
    <property type="component" value="Chromosome"/>
</dbReference>
<feature type="domain" description="BD-FAE-like" evidence="4">
    <location>
        <begin position="44"/>
        <end position="163"/>
    </location>
</feature>
<dbReference type="SUPFAM" id="SSF53474">
    <property type="entry name" value="alpha/beta-Hydrolases"/>
    <property type="match status" value="1"/>
</dbReference>
<dbReference type="KEGG" id="plon:Pla110_27100"/>
<accession>A0A518CP29</accession>
<evidence type="ECO:0000313" key="5">
    <source>
        <dbReference type="EMBL" id="QDU80973.1"/>
    </source>
</evidence>
<dbReference type="InterPro" id="IPR029058">
    <property type="entry name" value="AB_hydrolase_fold"/>
</dbReference>
<dbReference type="PROSITE" id="PS01173">
    <property type="entry name" value="LIPASE_GDXG_HIS"/>
    <property type="match status" value="1"/>
</dbReference>
<name>A0A518CP29_9PLAN</name>
<dbReference type="Pfam" id="PF20434">
    <property type="entry name" value="BD-FAE"/>
    <property type="match status" value="1"/>
</dbReference>
<feature type="signal peptide" evidence="3">
    <location>
        <begin position="1"/>
        <end position="19"/>
    </location>
</feature>
<evidence type="ECO:0000259" key="4">
    <source>
        <dbReference type="Pfam" id="PF20434"/>
    </source>
</evidence>
<dbReference type="GO" id="GO:0004806">
    <property type="term" value="F:triacylglycerol lipase activity"/>
    <property type="evidence" value="ECO:0007669"/>
    <property type="project" value="TreeGrafter"/>
</dbReference>
<dbReference type="InterPro" id="IPR002168">
    <property type="entry name" value="Lipase_GDXG_HIS_AS"/>
</dbReference>
<sequence length="308" mass="34371" precursor="true">MTFRTLFLFSLLSLPLAFAQAEDRDVPPTHPDVAYGEHDKQGFDLWLVPDAEEPTPLVIYIHGGGFRGGDKSTVKKGVAEGYLKRGIAFASMNYRLSDSGAYPIMMHDAARGLQTIRYHAKEWNIDPQRIICYGGSAGAGISLWLAFHDDLADPNSDDPIARQSTRIHAAGTSDGQSTYNMHTFREWFGVPDLPIHSALPPLYGVELDADLNDPKVTKQMQDVSSITHLSPDDEVEVYMTYRRPNTKVTLETSKSDWVHHPLLGLKLKEAMHKLDLKCYVTAPDIKEENDPYGSLTNFLVAKANEKPE</sequence>
<keyword evidence="6" id="KW-1185">Reference proteome</keyword>
<proteinExistence type="inferred from homology"/>
<gene>
    <name evidence="5" type="ORF">Pla110_27100</name>
</gene>
<dbReference type="PANTHER" id="PTHR48081">
    <property type="entry name" value="AB HYDROLASE SUPERFAMILY PROTEIN C4A8.06C"/>
    <property type="match status" value="1"/>
</dbReference>
<evidence type="ECO:0000256" key="3">
    <source>
        <dbReference type="SAM" id="SignalP"/>
    </source>
</evidence>
<dbReference type="RefSeq" id="WP_144996201.1">
    <property type="nucleotide sequence ID" value="NZ_CP036281.1"/>
</dbReference>
<evidence type="ECO:0000256" key="2">
    <source>
        <dbReference type="ARBA" id="ARBA00022801"/>
    </source>
</evidence>
<dbReference type="InterPro" id="IPR050300">
    <property type="entry name" value="GDXG_lipolytic_enzyme"/>
</dbReference>
<organism evidence="5 6">
    <name type="scientific">Polystyrenella longa</name>
    <dbReference type="NCBI Taxonomy" id="2528007"/>
    <lineage>
        <taxon>Bacteria</taxon>
        <taxon>Pseudomonadati</taxon>
        <taxon>Planctomycetota</taxon>
        <taxon>Planctomycetia</taxon>
        <taxon>Planctomycetales</taxon>
        <taxon>Planctomycetaceae</taxon>
        <taxon>Polystyrenella</taxon>
    </lineage>
</organism>
<protein>
    <submittedName>
        <fullName evidence="5">Acetyl esterase</fullName>
    </submittedName>
</protein>
<dbReference type="AlphaFoldDB" id="A0A518CP29"/>
<keyword evidence="3" id="KW-0732">Signal</keyword>
<dbReference type="OrthoDB" id="265201at2"/>
<dbReference type="PANTHER" id="PTHR48081:SF30">
    <property type="entry name" value="ACETYL-HYDROLASE LIPR-RELATED"/>
    <property type="match status" value="1"/>
</dbReference>
<evidence type="ECO:0000256" key="1">
    <source>
        <dbReference type="ARBA" id="ARBA00010515"/>
    </source>
</evidence>
<evidence type="ECO:0000313" key="6">
    <source>
        <dbReference type="Proteomes" id="UP000317178"/>
    </source>
</evidence>